<dbReference type="InterPro" id="IPR036388">
    <property type="entry name" value="WH-like_DNA-bd_sf"/>
</dbReference>
<dbReference type="AlphaFoldDB" id="A0A544QXR3"/>
<dbReference type="RefSeq" id="WP_142535142.1">
    <property type="nucleotide sequence ID" value="NZ_SGJB01000002.1"/>
</dbReference>
<dbReference type="NCBIfam" id="TIGR00738">
    <property type="entry name" value="rrf2_super"/>
    <property type="match status" value="1"/>
</dbReference>
<comment type="caution">
    <text evidence="1">The sequence shown here is derived from an EMBL/GenBank/DDBJ whole genome shotgun (WGS) entry which is preliminary data.</text>
</comment>
<dbReference type="SUPFAM" id="SSF46785">
    <property type="entry name" value="Winged helix' DNA-binding domain"/>
    <property type="match status" value="1"/>
</dbReference>
<dbReference type="PROSITE" id="PS51197">
    <property type="entry name" value="HTH_RRF2_2"/>
    <property type="match status" value="1"/>
</dbReference>
<dbReference type="InterPro" id="IPR000944">
    <property type="entry name" value="Tscrpt_reg_Rrf2"/>
</dbReference>
<sequence>MLFTKESDYAIRIVRALNNVDKLTIREICEKEELPEAFAYKIIKKLAKAGIVNIKRGAAGGYSLAKDTESMNLYDIVSSVEPDFAVMQCINGFCSRNGNNGRCCVHKELVSIQREVEELLKRKTLSEIFGQ</sequence>
<dbReference type="PANTHER" id="PTHR33221">
    <property type="entry name" value="WINGED HELIX-TURN-HELIX TRANSCRIPTIONAL REGULATOR, RRF2 FAMILY"/>
    <property type="match status" value="1"/>
</dbReference>
<dbReference type="InterPro" id="IPR036390">
    <property type="entry name" value="WH_DNA-bd_sf"/>
</dbReference>
<organism evidence="1 2">
    <name type="scientific">Peptacetobacter hominis</name>
    <dbReference type="NCBI Taxonomy" id="2743610"/>
    <lineage>
        <taxon>Bacteria</taxon>
        <taxon>Bacillati</taxon>
        <taxon>Bacillota</taxon>
        <taxon>Clostridia</taxon>
        <taxon>Peptostreptococcales</taxon>
        <taxon>Peptostreptococcaceae</taxon>
        <taxon>Peptacetobacter</taxon>
    </lineage>
</organism>
<dbReference type="GO" id="GO:0003700">
    <property type="term" value="F:DNA-binding transcription factor activity"/>
    <property type="evidence" value="ECO:0007669"/>
    <property type="project" value="TreeGrafter"/>
</dbReference>
<dbReference type="GO" id="GO:0005829">
    <property type="term" value="C:cytosol"/>
    <property type="evidence" value="ECO:0007669"/>
    <property type="project" value="TreeGrafter"/>
</dbReference>
<dbReference type="Proteomes" id="UP000317863">
    <property type="component" value="Unassembled WGS sequence"/>
</dbReference>
<dbReference type="OrthoDB" id="9808360at2"/>
<dbReference type="Pfam" id="PF02082">
    <property type="entry name" value="Rrf2"/>
    <property type="match status" value="1"/>
</dbReference>
<gene>
    <name evidence="1" type="ORF">EXD82_01445</name>
</gene>
<keyword evidence="2" id="KW-1185">Reference proteome</keyword>
<proteinExistence type="predicted"/>
<evidence type="ECO:0000313" key="1">
    <source>
        <dbReference type="EMBL" id="TQQ85438.1"/>
    </source>
</evidence>
<protein>
    <submittedName>
        <fullName evidence="1">Rrf2 family transcriptional regulator</fullName>
    </submittedName>
</protein>
<dbReference type="EMBL" id="SGJB01000002">
    <property type="protein sequence ID" value="TQQ85438.1"/>
    <property type="molecule type" value="Genomic_DNA"/>
</dbReference>
<accession>A0A544QXR3</accession>
<evidence type="ECO:0000313" key="2">
    <source>
        <dbReference type="Proteomes" id="UP000317863"/>
    </source>
</evidence>
<dbReference type="Gene3D" id="1.10.10.10">
    <property type="entry name" value="Winged helix-like DNA-binding domain superfamily/Winged helix DNA-binding domain"/>
    <property type="match status" value="1"/>
</dbReference>
<dbReference type="PANTHER" id="PTHR33221:SF2">
    <property type="entry name" value="TRANSCRIPTIONAL REGULATOR"/>
    <property type="match status" value="1"/>
</dbReference>
<reference evidence="1 2" key="1">
    <citation type="submission" date="2019-02" db="EMBL/GenBank/DDBJ databases">
        <title>Peptostreptococcaceae bacterium ZHW00191 nov., a new bacterium isolated from the human gut.</title>
        <authorList>
            <person name="Zhou H.-W."/>
            <person name="Chen X.-J."/>
        </authorList>
    </citation>
    <scope>NUCLEOTIDE SEQUENCE [LARGE SCALE GENOMIC DNA]</scope>
    <source>
        <strain evidence="1 2">ZHW00191</strain>
    </source>
</reference>
<name>A0A544QXR3_9FIRM</name>